<dbReference type="EMBL" id="CP032101">
    <property type="protein sequence ID" value="AXX86827.1"/>
    <property type="molecule type" value="Genomic_DNA"/>
</dbReference>
<dbReference type="PROSITE" id="PS50110">
    <property type="entry name" value="RESPONSE_REGULATORY"/>
    <property type="match status" value="1"/>
</dbReference>
<dbReference type="Proteomes" id="UP000224740">
    <property type="component" value="Unassembled WGS sequence"/>
</dbReference>
<dbReference type="GO" id="GO:0000156">
    <property type="term" value="F:phosphorelay response regulator activity"/>
    <property type="evidence" value="ECO:0007669"/>
    <property type="project" value="TreeGrafter"/>
</dbReference>
<dbReference type="InterPro" id="IPR001789">
    <property type="entry name" value="Sig_transdc_resp-reg_receiver"/>
</dbReference>
<sequence>MINKDFLKKLTILYVEDEDLAREKLAKTLNRLFKTVYLAPNGMEGYIQFQKLHLAKTPVDLVLSDINMPKMSGIEMLEQIRQLDEEVPFIFTTARSESENLLKAIELKANHYILKPIDTEDVILKSQEVCQKKYYEKMLSIKNQELEQYLDAIDNIAVVLKFDEEINITFINSAFLLSFQKDEKEIINYNFQELIHKDTSREVIEDVIKQIKEKSKWEGELKFADSKGLPFYVTCNIFEIDENHNKAFICIGFLSTKENLEKREFKKKVIKNIQEQRELIANLKKQQEQLKLKISKYENIVPLLRSELDTEKKKSQAKLQQIKHYENEKLGLDEKQESILKMKNKQLEEYKDVMIKVKKEKDLLVEKIHTLEKEVLAKKVDIEKKQETIDVKMKRIEDLNDVIKFREAQIKELDPKALLD</sequence>
<dbReference type="RefSeq" id="WP_099311597.1">
    <property type="nucleotide sequence ID" value="NZ_CP032101.1"/>
</dbReference>
<reference evidence="11" key="1">
    <citation type="submission" date="2017-09" db="EMBL/GenBank/DDBJ databases">
        <title>Arcobacter canalis sp. nov., a new species isolated from a water canal contaminated with urban sewage.</title>
        <authorList>
            <person name="Perez-Cataluna A."/>
            <person name="Salas-Masso N."/>
            <person name="Figueras M.J."/>
        </authorList>
    </citation>
    <scope>NUCLEOTIDE SEQUENCE [LARGE SCALE GENOMIC DNA]</scope>
    <source>
        <strain evidence="11">CECT 7727</strain>
    </source>
</reference>
<feature type="coiled-coil region" evidence="7">
    <location>
        <begin position="266"/>
        <end position="402"/>
    </location>
</feature>
<dbReference type="Proteomes" id="UP000264693">
    <property type="component" value="Chromosome"/>
</dbReference>
<dbReference type="GO" id="GO:0032993">
    <property type="term" value="C:protein-DNA complex"/>
    <property type="evidence" value="ECO:0007669"/>
    <property type="project" value="TreeGrafter"/>
</dbReference>
<proteinExistence type="predicted"/>
<name>A0A347TJP9_9BACT</name>
<accession>A0A347TJP9</accession>
<dbReference type="Gene3D" id="3.30.450.20">
    <property type="entry name" value="PAS domain"/>
    <property type="match status" value="1"/>
</dbReference>
<dbReference type="GO" id="GO:0000976">
    <property type="term" value="F:transcription cis-regulatory region binding"/>
    <property type="evidence" value="ECO:0007669"/>
    <property type="project" value="TreeGrafter"/>
</dbReference>
<dbReference type="CDD" id="cd00130">
    <property type="entry name" value="PAS"/>
    <property type="match status" value="1"/>
</dbReference>
<evidence type="ECO:0000256" key="5">
    <source>
        <dbReference type="ARBA" id="ARBA00023163"/>
    </source>
</evidence>
<keyword evidence="2" id="KW-0902">Two-component regulatory system</keyword>
<dbReference type="InterPro" id="IPR000014">
    <property type="entry name" value="PAS"/>
</dbReference>
<evidence type="ECO:0000313" key="11">
    <source>
        <dbReference type="Proteomes" id="UP000224740"/>
    </source>
</evidence>
<evidence type="ECO:0000256" key="4">
    <source>
        <dbReference type="ARBA" id="ARBA00023125"/>
    </source>
</evidence>
<dbReference type="GO" id="GO:0006355">
    <property type="term" value="P:regulation of DNA-templated transcription"/>
    <property type="evidence" value="ECO:0007669"/>
    <property type="project" value="TreeGrafter"/>
</dbReference>
<reference evidence="10" key="2">
    <citation type="submission" date="2017-09" db="EMBL/GenBank/DDBJ databases">
        <authorList>
            <person name="Perez-Cataluna A."/>
            <person name="Figueras M.J."/>
            <person name="Salas-Masso N."/>
        </authorList>
    </citation>
    <scope>NUCLEOTIDE SEQUENCE</scope>
    <source>
        <strain evidence="10">CECT 7727</strain>
    </source>
</reference>
<dbReference type="EMBL" id="NXAO01000047">
    <property type="protein sequence ID" value="PHO14777.1"/>
    <property type="molecule type" value="Genomic_DNA"/>
</dbReference>
<reference evidence="9 12" key="3">
    <citation type="submission" date="2018-08" db="EMBL/GenBank/DDBJ databases">
        <title>Complete genome of the Arcobacter marinus type strain JCM 15502.</title>
        <authorList>
            <person name="Miller W.G."/>
            <person name="Yee E."/>
            <person name="Huynh S."/>
            <person name="Parker C.T."/>
        </authorList>
    </citation>
    <scope>NUCLEOTIDE SEQUENCE [LARGE SCALE GENOMIC DNA]</scope>
    <source>
        <strain evidence="9 12">JCM 15502</strain>
    </source>
</reference>
<evidence type="ECO:0000256" key="1">
    <source>
        <dbReference type="ARBA" id="ARBA00022553"/>
    </source>
</evidence>
<dbReference type="KEGG" id="amar:AMRN_1079"/>
<dbReference type="GO" id="GO:0005829">
    <property type="term" value="C:cytosol"/>
    <property type="evidence" value="ECO:0007669"/>
    <property type="project" value="TreeGrafter"/>
</dbReference>
<dbReference type="PANTHER" id="PTHR48111">
    <property type="entry name" value="REGULATOR OF RPOS"/>
    <property type="match status" value="1"/>
</dbReference>
<keyword evidence="5" id="KW-0804">Transcription</keyword>
<protein>
    <submittedName>
        <fullName evidence="9">PAS sensor-containing two-component system response regulator</fullName>
    </submittedName>
</protein>
<keyword evidence="1 6" id="KW-0597">Phosphoprotein</keyword>
<dbReference type="SUPFAM" id="SSF55785">
    <property type="entry name" value="PYP-like sensor domain (PAS domain)"/>
    <property type="match status" value="1"/>
</dbReference>
<evidence type="ECO:0000313" key="10">
    <source>
        <dbReference type="EMBL" id="PHO14777.1"/>
    </source>
</evidence>
<keyword evidence="4" id="KW-0238">DNA-binding</keyword>
<evidence type="ECO:0000256" key="7">
    <source>
        <dbReference type="SAM" id="Coils"/>
    </source>
</evidence>
<dbReference type="AlphaFoldDB" id="A0A347TJP9"/>
<dbReference type="InterPro" id="IPR039420">
    <property type="entry name" value="WalR-like"/>
</dbReference>
<feature type="domain" description="Response regulatory" evidence="8">
    <location>
        <begin position="11"/>
        <end position="130"/>
    </location>
</feature>
<dbReference type="SUPFAM" id="SSF52172">
    <property type="entry name" value="CheY-like"/>
    <property type="match status" value="1"/>
</dbReference>
<keyword evidence="7" id="KW-0175">Coiled coil</keyword>
<evidence type="ECO:0000256" key="3">
    <source>
        <dbReference type="ARBA" id="ARBA00023015"/>
    </source>
</evidence>
<evidence type="ECO:0000256" key="2">
    <source>
        <dbReference type="ARBA" id="ARBA00023012"/>
    </source>
</evidence>
<dbReference type="Pfam" id="PF13426">
    <property type="entry name" value="PAS_9"/>
    <property type="match status" value="1"/>
</dbReference>
<dbReference type="Gene3D" id="3.40.50.2300">
    <property type="match status" value="1"/>
</dbReference>
<evidence type="ECO:0000256" key="6">
    <source>
        <dbReference type="PROSITE-ProRule" id="PRU00169"/>
    </source>
</evidence>
<keyword evidence="3" id="KW-0805">Transcription regulation</keyword>
<dbReference type="SMART" id="SM00448">
    <property type="entry name" value="REC"/>
    <property type="match status" value="1"/>
</dbReference>
<dbReference type="InterPro" id="IPR035965">
    <property type="entry name" value="PAS-like_dom_sf"/>
</dbReference>
<organism evidence="9 12">
    <name type="scientific">Malaciobacter marinus</name>
    <dbReference type="NCBI Taxonomy" id="505249"/>
    <lineage>
        <taxon>Bacteria</taxon>
        <taxon>Pseudomonadati</taxon>
        <taxon>Campylobacterota</taxon>
        <taxon>Epsilonproteobacteria</taxon>
        <taxon>Campylobacterales</taxon>
        <taxon>Arcobacteraceae</taxon>
        <taxon>Malaciobacter</taxon>
    </lineage>
</organism>
<keyword evidence="11" id="KW-1185">Reference proteome</keyword>
<evidence type="ECO:0000313" key="9">
    <source>
        <dbReference type="EMBL" id="AXX86827.1"/>
    </source>
</evidence>
<evidence type="ECO:0000313" key="12">
    <source>
        <dbReference type="Proteomes" id="UP000264693"/>
    </source>
</evidence>
<gene>
    <name evidence="9" type="ORF">AMRN_1079</name>
    <name evidence="10" type="ORF">CPH92_10110</name>
</gene>
<dbReference type="Pfam" id="PF00072">
    <property type="entry name" value="Response_reg"/>
    <property type="match status" value="1"/>
</dbReference>
<evidence type="ECO:0000259" key="8">
    <source>
        <dbReference type="PROSITE" id="PS50110"/>
    </source>
</evidence>
<dbReference type="PANTHER" id="PTHR48111:SF1">
    <property type="entry name" value="TWO-COMPONENT RESPONSE REGULATOR ORR33"/>
    <property type="match status" value="1"/>
</dbReference>
<dbReference type="InterPro" id="IPR011006">
    <property type="entry name" value="CheY-like_superfamily"/>
</dbReference>
<feature type="modified residue" description="4-aspartylphosphate" evidence="6">
    <location>
        <position position="65"/>
    </location>
</feature>